<accession>A0A183SGU7</accession>
<proteinExistence type="predicted"/>
<gene>
    <name evidence="1" type="ORF">SSLN_LOCUS3445</name>
</gene>
<evidence type="ECO:0000313" key="3">
    <source>
        <dbReference type="WBParaSite" id="SSLN_0000354801-mRNA-1"/>
    </source>
</evidence>
<organism evidence="3">
    <name type="scientific">Schistocephalus solidus</name>
    <name type="common">Tapeworm</name>
    <dbReference type="NCBI Taxonomy" id="70667"/>
    <lineage>
        <taxon>Eukaryota</taxon>
        <taxon>Metazoa</taxon>
        <taxon>Spiralia</taxon>
        <taxon>Lophotrochozoa</taxon>
        <taxon>Platyhelminthes</taxon>
        <taxon>Cestoda</taxon>
        <taxon>Eucestoda</taxon>
        <taxon>Diphyllobothriidea</taxon>
        <taxon>Diphyllobothriidae</taxon>
        <taxon>Schistocephalus</taxon>
    </lineage>
</organism>
<sequence>MPDSLSRPPIANRQLTPELDFAEMAAEQRRCTRICKTAYYPATKGIIERFRHQQKTSPTTRVILKAGQTISLWSFWAFVPLSSQTLTVLQLNWRSATLPDFPMI</sequence>
<evidence type="ECO:0000313" key="1">
    <source>
        <dbReference type="EMBL" id="VDL89830.1"/>
    </source>
</evidence>
<dbReference type="Proteomes" id="UP000275846">
    <property type="component" value="Unassembled WGS sequence"/>
</dbReference>
<protein>
    <submittedName>
        <fullName evidence="3">Transposase</fullName>
    </submittedName>
</protein>
<evidence type="ECO:0000313" key="2">
    <source>
        <dbReference type="Proteomes" id="UP000275846"/>
    </source>
</evidence>
<dbReference type="WBParaSite" id="SSLN_0000354801-mRNA-1">
    <property type="protein sequence ID" value="SSLN_0000354801-mRNA-1"/>
    <property type="gene ID" value="SSLN_0000354801"/>
</dbReference>
<dbReference type="AlphaFoldDB" id="A0A183SGU7"/>
<dbReference type="EMBL" id="UYSU01032540">
    <property type="protein sequence ID" value="VDL89830.1"/>
    <property type="molecule type" value="Genomic_DNA"/>
</dbReference>
<reference evidence="1 2" key="2">
    <citation type="submission" date="2018-11" db="EMBL/GenBank/DDBJ databases">
        <authorList>
            <consortium name="Pathogen Informatics"/>
        </authorList>
    </citation>
    <scope>NUCLEOTIDE SEQUENCE [LARGE SCALE GENOMIC DNA]</scope>
    <source>
        <strain evidence="1 2">NST_G2</strain>
    </source>
</reference>
<name>A0A183SGU7_SCHSO</name>
<reference evidence="3" key="1">
    <citation type="submission" date="2016-06" db="UniProtKB">
        <authorList>
            <consortium name="WormBaseParasite"/>
        </authorList>
    </citation>
    <scope>IDENTIFICATION</scope>
</reference>
<keyword evidence="2" id="KW-1185">Reference proteome</keyword>